<dbReference type="PANTHER" id="PTHR38663:SF1">
    <property type="entry name" value="L-ORNITHINE N(5)-MONOOXYGENASE"/>
    <property type="match status" value="1"/>
</dbReference>
<reference evidence="2" key="1">
    <citation type="submission" date="2014-07" db="EMBL/GenBank/DDBJ databases">
        <title>Draft genome sequence of the yeast Pseudozyma antarctica JCM 10317 known as a producer of lipase B which used in a wide range of industrial applications.</title>
        <authorList>
            <person name="Morita T."/>
            <person name="Saika A."/>
            <person name="Koike H."/>
        </authorList>
    </citation>
    <scope>NUCLEOTIDE SEQUENCE</scope>
    <source>
        <strain evidence="2">JCM 10317</strain>
    </source>
</reference>
<dbReference type="Proteomes" id="UP000053758">
    <property type="component" value="Unassembled WGS sequence"/>
</dbReference>
<dbReference type="HOGENOM" id="CLU_014633_1_1_1"/>
<dbReference type="PANTHER" id="PTHR38663">
    <property type="match status" value="1"/>
</dbReference>
<dbReference type="InterPro" id="IPR036188">
    <property type="entry name" value="FAD/NAD-bd_sf"/>
</dbReference>
<accession>A0A081CCR2</accession>
<name>A0A081CCR2_PSEA2</name>
<evidence type="ECO:0000313" key="3">
    <source>
        <dbReference type="Proteomes" id="UP000053758"/>
    </source>
</evidence>
<proteinExistence type="predicted"/>
<dbReference type="SUPFAM" id="SSF51905">
    <property type="entry name" value="FAD/NAD(P)-binding domain"/>
    <property type="match status" value="1"/>
</dbReference>
<protein>
    <submittedName>
        <fullName evidence="2">FAD binding domain protein</fullName>
    </submittedName>
</protein>
<keyword evidence="3" id="KW-1185">Reference proteome</keyword>
<dbReference type="EMBL" id="DF830072">
    <property type="protein sequence ID" value="GAK64458.1"/>
    <property type="molecule type" value="Genomic_DNA"/>
</dbReference>
<dbReference type="GeneID" id="26303404"/>
<gene>
    <name evidence="2" type="ORF">PAN0_005c2672</name>
</gene>
<sequence length="691" mass="75439">MLPPHRRTPEALVLPREVTSLAEHTPPMCGTPSADSNSATSHLLRPGSETEAVAHFDLVIIGGGPAALAVVSRILESRPAALYTEDEHRHLHFVHRQRTRSFVPKKSHKSTRSDAKPERSVLDDDDAACACEGRFKILVIDRCGEGFMGLWKRNFNALGISHLRSPMFFHPDASDFDALLAHANQTERADEGTPDQLIDQMESRVAAGRVAGQEAKRRSKRSTSVLSDRAHASLPHLIEIPSVVGREKSKHKRKQQQQLLGKSGPASVHVNERDRRDYFTPSSALFNSFIRRLQEKYGLNTASVWPGIHHYFNASASGTQEPQQEQPVTTLRGSIKDLVWLDGVQRCVDDGLGNHQAGFLLELEDNDPVKNGNVVVSAKAVVSAVGAGGKPSIPSFLTQANNAGDSGSGSTKSAASAPRGKGWMHSGCLAWEPFPTPHPGHRSTMVVVGGGLTSAQLVVRALESGYDRVILLVRGHLKSKPFDVDLGWVGRYSNYLRMQFWQSDSVDERVNILRTARNGGSVTPTYAKLLSRLEALGKLEIRTHTTVASATYDQDWTLNLRTAHGVQEIRADYVIAATGAETNFRNLTFLSTLQRTHPVSVVAGMPLVTADLEYRRDVPLFVTGAYAALQIGPGAGNLGMMRDSADRIANRLVQLIDPPQAQPARSQTTARSQIEAAAPTHFNFDLLSIEA</sequence>
<evidence type="ECO:0000256" key="1">
    <source>
        <dbReference type="SAM" id="MobiDB-lite"/>
    </source>
</evidence>
<evidence type="ECO:0000313" key="2">
    <source>
        <dbReference type="EMBL" id="GAK64458.1"/>
    </source>
</evidence>
<dbReference type="Gene3D" id="3.50.50.60">
    <property type="entry name" value="FAD/NAD(P)-binding domain"/>
    <property type="match status" value="1"/>
</dbReference>
<organism evidence="2">
    <name type="scientific">Pseudozyma antarctica</name>
    <name type="common">Yeast</name>
    <name type="synonym">Candida antarctica</name>
    <dbReference type="NCBI Taxonomy" id="84753"/>
    <lineage>
        <taxon>Eukaryota</taxon>
        <taxon>Fungi</taxon>
        <taxon>Dikarya</taxon>
        <taxon>Basidiomycota</taxon>
        <taxon>Ustilaginomycotina</taxon>
        <taxon>Ustilaginomycetes</taxon>
        <taxon>Ustilaginales</taxon>
        <taxon>Ustilaginaceae</taxon>
        <taxon>Moesziomyces</taxon>
    </lineage>
</organism>
<dbReference type="RefSeq" id="XP_014657398.1">
    <property type="nucleotide sequence ID" value="XM_014801912.1"/>
</dbReference>
<dbReference type="AlphaFoldDB" id="A0A081CCR2"/>
<feature type="region of interest" description="Disordered" evidence="1">
    <location>
        <begin position="243"/>
        <end position="267"/>
    </location>
</feature>